<protein>
    <submittedName>
        <fullName evidence="2">Uncharacterized protein</fullName>
    </submittedName>
</protein>
<evidence type="ECO:0000313" key="2">
    <source>
        <dbReference type="EMBL" id="MBW92543.1"/>
    </source>
</evidence>
<organism evidence="2">
    <name type="scientific">Rhizophora mucronata</name>
    <name type="common">Asiatic mangrove</name>
    <dbReference type="NCBI Taxonomy" id="61149"/>
    <lineage>
        <taxon>Eukaryota</taxon>
        <taxon>Viridiplantae</taxon>
        <taxon>Streptophyta</taxon>
        <taxon>Embryophyta</taxon>
        <taxon>Tracheophyta</taxon>
        <taxon>Spermatophyta</taxon>
        <taxon>Magnoliopsida</taxon>
        <taxon>eudicotyledons</taxon>
        <taxon>Gunneridae</taxon>
        <taxon>Pentapetalae</taxon>
        <taxon>rosids</taxon>
        <taxon>fabids</taxon>
        <taxon>Malpighiales</taxon>
        <taxon>Rhizophoraceae</taxon>
        <taxon>Rhizophora</taxon>
    </lineage>
</organism>
<sequence>MALPDISFTPIPSYRNGEREKNQRPSQKKKLSQLKLAFQELKGRGQL</sequence>
<evidence type="ECO:0000256" key="1">
    <source>
        <dbReference type="SAM" id="MobiDB-lite"/>
    </source>
</evidence>
<accession>A0A2P2JGE0</accession>
<reference evidence="2" key="1">
    <citation type="submission" date="2018-02" db="EMBL/GenBank/DDBJ databases">
        <title>Rhizophora mucronata_Transcriptome.</title>
        <authorList>
            <person name="Meera S.P."/>
            <person name="Sreeshan A."/>
            <person name="Augustine A."/>
        </authorList>
    </citation>
    <scope>NUCLEOTIDE SEQUENCE</scope>
    <source>
        <tissue evidence="2">Leaf</tissue>
    </source>
</reference>
<feature type="region of interest" description="Disordered" evidence="1">
    <location>
        <begin position="1"/>
        <end position="34"/>
    </location>
</feature>
<proteinExistence type="predicted"/>
<dbReference type="AlphaFoldDB" id="A0A2P2JGE0"/>
<dbReference type="EMBL" id="GGEC01012060">
    <property type="protein sequence ID" value="MBW92543.1"/>
    <property type="molecule type" value="Transcribed_RNA"/>
</dbReference>
<name>A0A2P2JGE0_RHIMU</name>